<evidence type="ECO:0000313" key="5">
    <source>
        <dbReference type="EMBL" id="EEG74841.1"/>
    </source>
</evidence>
<dbReference type="GO" id="GO:0006508">
    <property type="term" value="P:proteolysis"/>
    <property type="evidence" value="ECO:0007669"/>
    <property type="project" value="UniProtKB-KW"/>
</dbReference>
<reference evidence="5" key="2">
    <citation type="submission" date="2013-06" db="EMBL/GenBank/DDBJ databases">
        <title>Draft genome sequence of Clostridium hylemonae (DSM 15053).</title>
        <authorList>
            <person name="Sudarsanam P."/>
            <person name="Ley R."/>
            <person name="Guruge J."/>
            <person name="Turnbaugh P.J."/>
            <person name="Mahowald M."/>
            <person name="Liep D."/>
            <person name="Gordon J."/>
        </authorList>
    </citation>
    <scope>NUCLEOTIDE SEQUENCE</scope>
    <source>
        <strain evidence="5">DSM 15053</strain>
    </source>
</reference>
<dbReference type="GO" id="GO:0008233">
    <property type="term" value="F:peptidase activity"/>
    <property type="evidence" value="ECO:0007669"/>
    <property type="project" value="UniProtKB-KW"/>
</dbReference>
<dbReference type="InterPro" id="IPR001539">
    <property type="entry name" value="Peptidase_U32"/>
</dbReference>
<protein>
    <submittedName>
        <fullName evidence="5">Peptidase, U32 family</fullName>
        <ecNumber evidence="5">3.4.-.-</ecNumber>
    </submittedName>
</protein>
<dbReference type="RefSeq" id="WP_006442134.1">
    <property type="nucleotide sequence ID" value="NZ_CP036524.1"/>
</dbReference>
<dbReference type="PANTHER" id="PTHR30217:SF6">
    <property type="entry name" value="TRNA HYDROXYLATION PROTEIN P"/>
    <property type="match status" value="1"/>
</dbReference>
<dbReference type="InterPro" id="IPR051454">
    <property type="entry name" value="RNA/ubiquinone_mod_enzymes"/>
</dbReference>
<keyword evidence="6" id="KW-1185">Reference proteome</keyword>
<evidence type="ECO:0000256" key="3">
    <source>
        <dbReference type="ARBA" id="ARBA00038374"/>
    </source>
</evidence>
<name>C0BYB3_9FIRM</name>
<dbReference type="Proteomes" id="UP000004893">
    <property type="component" value="Unassembled WGS sequence"/>
</dbReference>
<dbReference type="EC" id="3.4.-.-" evidence="5"/>
<dbReference type="eggNOG" id="COG0826">
    <property type="taxonomic scope" value="Bacteria"/>
</dbReference>
<dbReference type="HOGENOM" id="CLU_011540_0_2_9"/>
<proteinExistence type="inferred from homology"/>
<keyword evidence="2 5" id="KW-0378">Hydrolase</keyword>
<comment type="similarity">
    <text evidence="3">Belongs to the peptidase U32 family.</text>
</comment>
<dbReference type="PROSITE" id="PS01276">
    <property type="entry name" value="PEPTIDASE_U32"/>
    <property type="match status" value="1"/>
</dbReference>
<comment type="caution">
    <text evidence="5">The sequence shown here is derived from an EMBL/GenBank/DDBJ whole genome shotgun (WGS) entry which is preliminary data.</text>
</comment>
<evidence type="ECO:0000256" key="2">
    <source>
        <dbReference type="ARBA" id="ARBA00022801"/>
    </source>
</evidence>
<feature type="domain" description="Peptidase family U32 C-terminal" evidence="4">
    <location>
        <begin position="325"/>
        <end position="404"/>
    </location>
</feature>
<organism evidence="5 6">
    <name type="scientific">[Clostridium] hylemonae DSM 15053</name>
    <dbReference type="NCBI Taxonomy" id="553973"/>
    <lineage>
        <taxon>Bacteria</taxon>
        <taxon>Bacillati</taxon>
        <taxon>Bacillota</taxon>
        <taxon>Clostridia</taxon>
        <taxon>Lachnospirales</taxon>
        <taxon>Lachnospiraceae</taxon>
    </lineage>
</organism>
<evidence type="ECO:0000256" key="1">
    <source>
        <dbReference type="ARBA" id="ARBA00022670"/>
    </source>
</evidence>
<accession>C0BYB3</accession>
<keyword evidence="1" id="KW-0645">Protease</keyword>
<dbReference type="PANTHER" id="PTHR30217">
    <property type="entry name" value="PEPTIDASE U32 FAMILY"/>
    <property type="match status" value="1"/>
</dbReference>
<gene>
    <name evidence="5" type="ORF">CLOHYLEM_04802</name>
</gene>
<dbReference type="EMBL" id="ABYI02000018">
    <property type="protein sequence ID" value="EEG74841.1"/>
    <property type="molecule type" value="Genomic_DNA"/>
</dbReference>
<reference evidence="5" key="1">
    <citation type="submission" date="2009-02" db="EMBL/GenBank/DDBJ databases">
        <authorList>
            <person name="Fulton L."/>
            <person name="Clifton S."/>
            <person name="Fulton B."/>
            <person name="Xu J."/>
            <person name="Minx P."/>
            <person name="Pepin K.H."/>
            <person name="Johnson M."/>
            <person name="Bhonagiri V."/>
            <person name="Nash W.E."/>
            <person name="Mardis E.R."/>
            <person name="Wilson R.K."/>
        </authorList>
    </citation>
    <scope>NUCLEOTIDE SEQUENCE [LARGE SCALE GENOMIC DNA]</scope>
    <source>
        <strain evidence="5">DSM 15053</strain>
    </source>
</reference>
<dbReference type="Gene3D" id="2.40.30.10">
    <property type="entry name" value="Translation factors"/>
    <property type="match status" value="1"/>
</dbReference>
<dbReference type="InterPro" id="IPR032525">
    <property type="entry name" value="Peptidase_U32_C"/>
</dbReference>
<dbReference type="Pfam" id="PF16325">
    <property type="entry name" value="Peptidase_U32_C"/>
    <property type="match status" value="1"/>
</dbReference>
<evidence type="ECO:0000259" key="4">
    <source>
        <dbReference type="Pfam" id="PF16325"/>
    </source>
</evidence>
<dbReference type="STRING" id="553973.CLOHYLEM_04802"/>
<dbReference type="Pfam" id="PF01136">
    <property type="entry name" value="Peptidase_U32"/>
    <property type="match status" value="1"/>
</dbReference>
<evidence type="ECO:0000313" key="6">
    <source>
        <dbReference type="Proteomes" id="UP000004893"/>
    </source>
</evidence>
<sequence>MARHPELLIPASSLEVLKTAVIFGADAVYIGGEAFGLRAKAKNFSMDDMREGIRFAHERGVKVYVTANILAHNDDLPGVREYFKELKEIGPDALIIADPAVFEIAGEICPEIERHISTQANNTNYGTYLFWWKQGAKRVVSARELSLAEIKEIREKIPDGMEIESFVHGAMCISYSGRCLLSNYFTGRDANRGACTHPCRWKYSIVEETRPGEYMPVYENERGTYIFNSKDLCMIGHIPELIDAGIDSLKIEGRMKTALYVATVARTYRRALDDYARSPELYRKNMPWYLDQISNCTYRQFTTGFYFGKPADESQIYDSNTYVKEYTYLGIISGEQDGMYRIEQRNKFSVGETVEIMKPNGDNVEAVVRRLADEEGNEQDSAPHPKQVLYVDLGCRAELYDILRRAEPDVQE</sequence>
<dbReference type="AlphaFoldDB" id="C0BYB3"/>
<dbReference type="OrthoDB" id="9807498at2"/>